<name>M2MVQ8_BAUPA</name>
<dbReference type="Pfam" id="PF08975">
    <property type="entry name" value="2H-phosphodiest"/>
    <property type="match status" value="1"/>
</dbReference>
<keyword evidence="3" id="KW-1185">Reference proteome</keyword>
<accession>M2MVQ8</accession>
<dbReference type="InterPro" id="IPR015069">
    <property type="entry name" value="2H-PEstase_DUF1868"/>
</dbReference>
<dbReference type="EMBL" id="KB445550">
    <property type="protein sequence ID" value="EMD01047.1"/>
    <property type="molecule type" value="Genomic_DNA"/>
</dbReference>
<dbReference type="eggNOG" id="ENOG502S6KF">
    <property type="taxonomic scope" value="Eukaryota"/>
</dbReference>
<dbReference type="HOGENOM" id="CLU_073317_0_0_1"/>
<organism evidence="2 3">
    <name type="scientific">Baudoinia panamericana (strain UAMH 10762)</name>
    <name type="common">Angels' share fungus</name>
    <name type="synonym">Baudoinia compniacensis (strain UAMH 10762)</name>
    <dbReference type="NCBI Taxonomy" id="717646"/>
    <lineage>
        <taxon>Eukaryota</taxon>
        <taxon>Fungi</taxon>
        <taxon>Dikarya</taxon>
        <taxon>Ascomycota</taxon>
        <taxon>Pezizomycotina</taxon>
        <taxon>Dothideomycetes</taxon>
        <taxon>Dothideomycetidae</taxon>
        <taxon>Mycosphaerellales</taxon>
        <taxon>Teratosphaeriaceae</taxon>
        <taxon>Baudoinia</taxon>
    </lineage>
</organism>
<dbReference type="OMA" id="SLHMTLF"/>
<dbReference type="GeneID" id="19110933"/>
<dbReference type="InterPro" id="IPR009097">
    <property type="entry name" value="Cyclic_Pdiesterase"/>
</dbReference>
<evidence type="ECO:0000313" key="2">
    <source>
        <dbReference type="EMBL" id="EMD01047.1"/>
    </source>
</evidence>
<evidence type="ECO:0000259" key="1">
    <source>
        <dbReference type="Pfam" id="PF08975"/>
    </source>
</evidence>
<reference evidence="2 3" key="1">
    <citation type="journal article" date="2012" name="PLoS Pathog.">
        <title>Diverse lifestyles and strategies of plant pathogenesis encoded in the genomes of eighteen Dothideomycetes fungi.</title>
        <authorList>
            <person name="Ohm R.A."/>
            <person name="Feau N."/>
            <person name="Henrissat B."/>
            <person name="Schoch C.L."/>
            <person name="Horwitz B.A."/>
            <person name="Barry K.W."/>
            <person name="Condon B.J."/>
            <person name="Copeland A.C."/>
            <person name="Dhillon B."/>
            <person name="Glaser F."/>
            <person name="Hesse C.N."/>
            <person name="Kosti I."/>
            <person name="LaButti K."/>
            <person name="Lindquist E.A."/>
            <person name="Lucas S."/>
            <person name="Salamov A.A."/>
            <person name="Bradshaw R.E."/>
            <person name="Ciuffetti L."/>
            <person name="Hamelin R.C."/>
            <person name="Kema G.H.J."/>
            <person name="Lawrence C."/>
            <person name="Scott J.A."/>
            <person name="Spatafora J.W."/>
            <person name="Turgeon B.G."/>
            <person name="de Wit P.J.G.M."/>
            <person name="Zhong S."/>
            <person name="Goodwin S.B."/>
            <person name="Grigoriev I.V."/>
        </authorList>
    </citation>
    <scope>NUCLEOTIDE SEQUENCE [LARGE SCALE GENOMIC DNA]</scope>
    <source>
        <strain evidence="2 3">UAMH 10762</strain>
    </source>
</reference>
<feature type="domain" description="DUF1868" evidence="1">
    <location>
        <begin position="16"/>
        <end position="130"/>
    </location>
</feature>
<dbReference type="AlphaFoldDB" id="M2MVQ8"/>
<dbReference type="Proteomes" id="UP000011761">
    <property type="component" value="Unassembled WGS sequence"/>
</dbReference>
<dbReference type="OrthoDB" id="2877829at2759"/>
<dbReference type="Gene3D" id="3.90.1140.10">
    <property type="entry name" value="Cyclic phosphodiesterase"/>
    <property type="match status" value="1"/>
</dbReference>
<proteinExistence type="predicted"/>
<dbReference type="SUPFAM" id="SSF55144">
    <property type="entry name" value="LigT-like"/>
    <property type="match status" value="1"/>
</dbReference>
<dbReference type="RefSeq" id="XP_007672231.1">
    <property type="nucleotide sequence ID" value="XM_007674041.1"/>
</dbReference>
<dbReference type="KEGG" id="bcom:BAUCODRAFT_29427"/>
<sequence>MSASSDAILPIGVPDKYTSEGVVQSFPGNTILCHIPTDSPIIPRLQAVYDAYTSHPELSRYVHCVPPASWHMTVFDGVRDIEHEPNAWPSSLEKMSLAEVTANFAQKLRTLGQQLVSEGLQPPFRMRTCGLERRHGGMGIAVQGATPEEDRRLRSLRDRLADTLGFKASNHDVYGFHVTVAYLLLPLAGEDKQSFQTMQATLPSTDGLTFELGRLEFCTFGDMEAYPRLFYLGEA</sequence>
<evidence type="ECO:0000313" key="3">
    <source>
        <dbReference type="Proteomes" id="UP000011761"/>
    </source>
</evidence>
<gene>
    <name evidence="2" type="ORF">BAUCODRAFT_29427</name>
</gene>
<protein>
    <recommendedName>
        <fullName evidence="1">DUF1868 domain-containing protein</fullName>
    </recommendedName>
</protein>